<name>X1DA99_9ZZZZ</name>
<gene>
    <name evidence="1" type="ORF">S01H4_38401</name>
</gene>
<dbReference type="AlphaFoldDB" id="X1DA99"/>
<dbReference type="EMBL" id="BART01020707">
    <property type="protein sequence ID" value="GAH05225.1"/>
    <property type="molecule type" value="Genomic_DNA"/>
</dbReference>
<proteinExistence type="predicted"/>
<sequence>SKILKNPKYHFHEKIRATIDGTSLNRSSFCPDSIDLDTLAINSLIHDFPIFTPVIGFGKGRIEDLAPKISKKLRNINYCPFKPENQEFDSEKLKIIYNDLKIDKLLEESIKNGLEIKIF</sequence>
<accession>X1DA99</accession>
<feature type="non-terminal residue" evidence="1">
    <location>
        <position position="1"/>
    </location>
</feature>
<organism evidence="1">
    <name type="scientific">marine sediment metagenome</name>
    <dbReference type="NCBI Taxonomy" id="412755"/>
    <lineage>
        <taxon>unclassified sequences</taxon>
        <taxon>metagenomes</taxon>
        <taxon>ecological metagenomes</taxon>
    </lineage>
</organism>
<comment type="caution">
    <text evidence="1">The sequence shown here is derived from an EMBL/GenBank/DDBJ whole genome shotgun (WGS) entry which is preliminary data.</text>
</comment>
<dbReference type="InterPro" id="IPR014729">
    <property type="entry name" value="Rossmann-like_a/b/a_fold"/>
</dbReference>
<dbReference type="Gene3D" id="3.40.50.620">
    <property type="entry name" value="HUPs"/>
    <property type="match status" value="1"/>
</dbReference>
<reference evidence="1" key="1">
    <citation type="journal article" date="2014" name="Front. Microbiol.">
        <title>High frequency of phylogenetically diverse reductive dehalogenase-homologous genes in deep subseafloor sedimentary metagenomes.</title>
        <authorList>
            <person name="Kawai M."/>
            <person name="Futagami T."/>
            <person name="Toyoda A."/>
            <person name="Takaki Y."/>
            <person name="Nishi S."/>
            <person name="Hori S."/>
            <person name="Arai W."/>
            <person name="Tsubouchi T."/>
            <person name="Morono Y."/>
            <person name="Uchiyama I."/>
            <person name="Ito T."/>
            <person name="Fujiyama A."/>
            <person name="Inagaki F."/>
            <person name="Takami H."/>
        </authorList>
    </citation>
    <scope>NUCLEOTIDE SEQUENCE</scope>
    <source>
        <strain evidence="1">Expedition CK06-06</strain>
    </source>
</reference>
<evidence type="ECO:0000313" key="1">
    <source>
        <dbReference type="EMBL" id="GAH05225.1"/>
    </source>
</evidence>
<protein>
    <submittedName>
        <fullName evidence="1">Uncharacterized protein</fullName>
    </submittedName>
</protein>